<organism evidence="13 14">
    <name type="scientific">Septoria linicola</name>
    <dbReference type="NCBI Taxonomy" id="215465"/>
    <lineage>
        <taxon>Eukaryota</taxon>
        <taxon>Fungi</taxon>
        <taxon>Dikarya</taxon>
        <taxon>Ascomycota</taxon>
        <taxon>Pezizomycotina</taxon>
        <taxon>Dothideomycetes</taxon>
        <taxon>Dothideomycetidae</taxon>
        <taxon>Mycosphaerellales</taxon>
        <taxon>Mycosphaerellaceae</taxon>
        <taxon>Septoria</taxon>
    </lineage>
</organism>
<dbReference type="InterPro" id="IPR036908">
    <property type="entry name" value="RlpA-like_sf"/>
</dbReference>
<dbReference type="InterPro" id="IPR000334">
    <property type="entry name" value="Glyco_hydro_45"/>
</dbReference>
<evidence type="ECO:0000256" key="7">
    <source>
        <dbReference type="ARBA" id="ARBA00023277"/>
    </source>
</evidence>
<keyword evidence="14" id="KW-1185">Reference proteome</keyword>
<evidence type="ECO:0000256" key="4">
    <source>
        <dbReference type="ARBA" id="ARBA00022729"/>
    </source>
</evidence>
<dbReference type="InterPro" id="IPR000254">
    <property type="entry name" value="CBD"/>
</dbReference>
<gene>
    <name evidence="13" type="ORF">Slin15195_G029150</name>
</gene>
<comment type="similarity">
    <text evidence="2">Belongs to the glycosyl hydrolase 45 (cellulase K) family.</text>
</comment>
<keyword evidence="9" id="KW-0624">Polysaccharide degradation</keyword>
<dbReference type="OrthoDB" id="10035502at2759"/>
<keyword evidence="4" id="KW-0732">Signal</keyword>
<dbReference type="Gene3D" id="2.40.40.10">
    <property type="entry name" value="RlpA-like domain"/>
    <property type="match status" value="1"/>
</dbReference>
<dbReference type="GO" id="GO:0030245">
    <property type="term" value="P:cellulose catabolic process"/>
    <property type="evidence" value="ECO:0007669"/>
    <property type="project" value="UniProtKB-KW"/>
</dbReference>
<evidence type="ECO:0000313" key="13">
    <source>
        <dbReference type="EMBL" id="USW49596.1"/>
    </source>
</evidence>
<dbReference type="GO" id="GO:0030248">
    <property type="term" value="F:cellulose binding"/>
    <property type="evidence" value="ECO:0007669"/>
    <property type="project" value="InterPro"/>
</dbReference>
<dbReference type="EC" id="3.2.1.4" evidence="3 10"/>
<feature type="domain" description="CBM1" evidence="12">
    <location>
        <begin position="280"/>
        <end position="316"/>
    </location>
</feature>
<feature type="region of interest" description="Disordered" evidence="11">
    <location>
        <begin position="229"/>
        <end position="280"/>
    </location>
</feature>
<feature type="compositionally biased region" description="Gly residues" evidence="11">
    <location>
        <begin position="242"/>
        <end position="278"/>
    </location>
</feature>
<evidence type="ECO:0000256" key="10">
    <source>
        <dbReference type="PROSITE-ProRule" id="PRU10069"/>
    </source>
</evidence>
<dbReference type="PANTHER" id="PTHR39730:SF1">
    <property type="entry name" value="ENDOGLUCANASE 1"/>
    <property type="match status" value="1"/>
</dbReference>
<comment type="catalytic activity">
    <reaction evidence="1 10">
        <text>Endohydrolysis of (1-&gt;4)-beta-D-glucosidic linkages in cellulose, lichenin and cereal beta-D-glucans.</text>
        <dbReference type="EC" id="3.2.1.4"/>
    </reaction>
</comment>
<keyword evidence="8" id="KW-0326">Glycosidase</keyword>
<dbReference type="PROSITE" id="PS51164">
    <property type="entry name" value="CBM1_2"/>
    <property type="match status" value="1"/>
</dbReference>
<evidence type="ECO:0000256" key="8">
    <source>
        <dbReference type="ARBA" id="ARBA00023295"/>
    </source>
</evidence>
<dbReference type="EMBL" id="CP099419">
    <property type="protein sequence ID" value="USW49596.1"/>
    <property type="molecule type" value="Genomic_DNA"/>
</dbReference>
<evidence type="ECO:0000256" key="3">
    <source>
        <dbReference type="ARBA" id="ARBA00012601"/>
    </source>
</evidence>
<accession>A0A9Q9AP99</accession>
<proteinExistence type="inferred from homology"/>
<feature type="active site" description="Nucleophile" evidence="10">
    <location>
        <position position="36"/>
    </location>
</feature>
<evidence type="ECO:0000256" key="1">
    <source>
        <dbReference type="ARBA" id="ARBA00000966"/>
    </source>
</evidence>
<keyword evidence="5 13" id="KW-0378">Hydrolase</keyword>
<dbReference type="PANTHER" id="PTHR39730">
    <property type="entry name" value="ENDOGLUCANASE 1"/>
    <property type="match status" value="1"/>
</dbReference>
<evidence type="ECO:0000256" key="9">
    <source>
        <dbReference type="ARBA" id="ARBA00023326"/>
    </source>
</evidence>
<dbReference type="SUPFAM" id="SSF50685">
    <property type="entry name" value="Barwin-like endoglucanases"/>
    <property type="match status" value="1"/>
</dbReference>
<protein>
    <recommendedName>
        <fullName evidence="3 10">Cellulase</fullName>
        <ecNumber evidence="3 10">3.2.1.4</ecNumber>
    </recommendedName>
</protein>
<dbReference type="GO" id="GO:0005576">
    <property type="term" value="C:extracellular region"/>
    <property type="evidence" value="ECO:0007669"/>
    <property type="project" value="InterPro"/>
</dbReference>
<evidence type="ECO:0000256" key="5">
    <source>
        <dbReference type="ARBA" id="ARBA00022801"/>
    </source>
</evidence>
<name>A0A9Q9AP99_9PEZI</name>
<dbReference type="SUPFAM" id="SSF57180">
    <property type="entry name" value="Cellulose-binding domain"/>
    <property type="match status" value="1"/>
</dbReference>
<evidence type="ECO:0000313" key="14">
    <source>
        <dbReference type="Proteomes" id="UP001056384"/>
    </source>
</evidence>
<dbReference type="Proteomes" id="UP001056384">
    <property type="component" value="Chromosome 2"/>
</dbReference>
<keyword evidence="6" id="KW-0136">Cellulose degradation</keyword>
<sequence length="316" mass="32795">MKASFPPFYLASMAAECYAGLVARQGVAGTTTRYFDCCKNSCSWSNKAPFSAPVNTCDINDKVLSNGKDAPSGCDSNGQAFVCSSQQPYAINDNLAYGFAAVSSSRSESDTCCACYKLSFTSQINGKVMVVQATNIGYDVQSTQFDLALPGGGVGAFPQGCQKQYKAGPSGWGRQYGGVSSRSECAQLPERLQPGCQFRFDWLKGADNPTVSWERVSCPAELVAKTSCRRNDDSKYPAPPTSGGGVTTPPSTGGGNTGGSTGGNTGGNTGGGNSGTGSGSTAARYGQCGGMGYTGPTRCVTGTTCRKQNDYYSQCL</sequence>
<dbReference type="Pfam" id="PF02015">
    <property type="entry name" value="Glyco_hydro_45"/>
    <property type="match status" value="1"/>
</dbReference>
<dbReference type="InterPro" id="IPR052288">
    <property type="entry name" value="GH45_Enzymes"/>
</dbReference>
<reference evidence="13" key="1">
    <citation type="submission" date="2022-06" db="EMBL/GenBank/DDBJ databases">
        <title>Complete genome sequences of two strains of the flax pathogen Septoria linicola.</title>
        <authorList>
            <person name="Lapalu N."/>
            <person name="Simon A."/>
            <person name="Demenou B."/>
            <person name="Paumier D."/>
            <person name="Guillot M.-P."/>
            <person name="Gout L."/>
            <person name="Valade R."/>
        </authorList>
    </citation>
    <scope>NUCLEOTIDE SEQUENCE</scope>
    <source>
        <strain evidence="13">SE15195</strain>
    </source>
</reference>
<evidence type="ECO:0000259" key="12">
    <source>
        <dbReference type="PROSITE" id="PS51164"/>
    </source>
</evidence>
<dbReference type="Pfam" id="PF00734">
    <property type="entry name" value="CBM_1"/>
    <property type="match status" value="1"/>
</dbReference>
<dbReference type="PROSITE" id="PS01140">
    <property type="entry name" value="GLYCOSYL_HYDROL_F45"/>
    <property type="match status" value="1"/>
</dbReference>
<dbReference type="AlphaFoldDB" id="A0A9Q9AP99"/>
<evidence type="ECO:0000256" key="2">
    <source>
        <dbReference type="ARBA" id="ARBA00007793"/>
    </source>
</evidence>
<evidence type="ECO:0000256" key="6">
    <source>
        <dbReference type="ARBA" id="ARBA00023001"/>
    </source>
</evidence>
<keyword evidence="7" id="KW-0119">Carbohydrate metabolism</keyword>
<dbReference type="GO" id="GO:0008810">
    <property type="term" value="F:cellulase activity"/>
    <property type="evidence" value="ECO:0007669"/>
    <property type="project" value="UniProtKB-EC"/>
</dbReference>
<evidence type="ECO:0000256" key="11">
    <source>
        <dbReference type="SAM" id="MobiDB-lite"/>
    </source>
</evidence>
<dbReference type="PROSITE" id="PS00562">
    <property type="entry name" value="CBM1_1"/>
    <property type="match status" value="1"/>
</dbReference>
<dbReference type="SMART" id="SM00236">
    <property type="entry name" value="fCBD"/>
    <property type="match status" value="1"/>
</dbReference>
<dbReference type="InterPro" id="IPR035971">
    <property type="entry name" value="CBD_sf"/>
</dbReference>